<dbReference type="EMBL" id="JANAWD010000093">
    <property type="protein sequence ID" value="KAJ3487399.1"/>
    <property type="molecule type" value="Genomic_DNA"/>
</dbReference>
<feature type="compositionally biased region" description="Basic and acidic residues" evidence="1">
    <location>
        <begin position="313"/>
        <end position="326"/>
    </location>
</feature>
<feature type="region of interest" description="Disordered" evidence="1">
    <location>
        <begin position="176"/>
        <end position="344"/>
    </location>
</feature>
<feature type="compositionally biased region" description="Basic and acidic residues" evidence="1">
    <location>
        <begin position="197"/>
        <end position="212"/>
    </location>
</feature>
<sequence>MVQMEAKLKVEPHNNLSSQLRRPSLQDFPQLGHVPLNISDTLSQTLTLLSPSRGGQIHNADFGASPQNRTLSDLSTTPPQAQNNAKRQLPPLGSPLNPGSATNNGFVPSPPEPDTPTNEPDELENDELEYEEEPERRVESAPPAQPPNPFAPVSNLFQAVPGALSAVSSVYYTTPLSTVDPNAVGGAKDTPSPDETEAARERFKSKMAHEHGPPSNMREQAQRSSSPTAAPPTTPQSRPQKRGDLDLDFNKIIHEPQDPNATPQEQDEDRRKGFVNIDSNHKPEDNDNAQYQQRGSHFSHGHGGQTQESGRPAADRAGGRVPDSREGSGLADHGRGGGMGNGPQ</sequence>
<reference evidence="2" key="1">
    <citation type="submission" date="2022-07" db="EMBL/GenBank/DDBJ databases">
        <title>Genome Sequence of Physisporinus lineatus.</title>
        <authorList>
            <person name="Buettner E."/>
        </authorList>
    </citation>
    <scope>NUCLEOTIDE SEQUENCE</scope>
    <source>
        <strain evidence="2">VT162</strain>
    </source>
</reference>
<comment type="caution">
    <text evidence="2">The sequence shown here is derived from an EMBL/GenBank/DDBJ whole genome shotgun (WGS) entry which is preliminary data.</text>
</comment>
<feature type="compositionally biased region" description="Basic and acidic residues" evidence="1">
    <location>
        <begin position="241"/>
        <end position="257"/>
    </location>
</feature>
<dbReference type="AlphaFoldDB" id="A0AAD5V6I8"/>
<accession>A0AAD5V6I8</accession>
<protein>
    <submittedName>
        <fullName evidence="2">Uncharacterized protein</fullName>
    </submittedName>
</protein>
<keyword evidence="3" id="KW-1185">Reference proteome</keyword>
<evidence type="ECO:0000256" key="1">
    <source>
        <dbReference type="SAM" id="MobiDB-lite"/>
    </source>
</evidence>
<feature type="region of interest" description="Disordered" evidence="1">
    <location>
        <begin position="49"/>
        <end position="155"/>
    </location>
</feature>
<feature type="region of interest" description="Disordered" evidence="1">
    <location>
        <begin position="1"/>
        <end position="35"/>
    </location>
</feature>
<dbReference type="Proteomes" id="UP001212997">
    <property type="component" value="Unassembled WGS sequence"/>
</dbReference>
<feature type="compositionally biased region" description="Basic and acidic residues" evidence="1">
    <location>
        <begin position="1"/>
        <end position="12"/>
    </location>
</feature>
<feature type="compositionally biased region" description="Acidic residues" evidence="1">
    <location>
        <begin position="119"/>
        <end position="133"/>
    </location>
</feature>
<feature type="compositionally biased region" description="Low complexity" evidence="1">
    <location>
        <begin position="89"/>
        <end position="100"/>
    </location>
</feature>
<evidence type="ECO:0000313" key="2">
    <source>
        <dbReference type="EMBL" id="KAJ3487399.1"/>
    </source>
</evidence>
<evidence type="ECO:0000313" key="3">
    <source>
        <dbReference type="Proteomes" id="UP001212997"/>
    </source>
</evidence>
<proteinExistence type="predicted"/>
<feature type="compositionally biased region" description="Polar residues" evidence="1">
    <location>
        <begin position="65"/>
        <end position="86"/>
    </location>
</feature>
<name>A0AAD5V6I8_9APHY</name>
<organism evidence="2 3">
    <name type="scientific">Meripilus lineatus</name>
    <dbReference type="NCBI Taxonomy" id="2056292"/>
    <lineage>
        <taxon>Eukaryota</taxon>
        <taxon>Fungi</taxon>
        <taxon>Dikarya</taxon>
        <taxon>Basidiomycota</taxon>
        <taxon>Agaricomycotina</taxon>
        <taxon>Agaricomycetes</taxon>
        <taxon>Polyporales</taxon>
        <taxon>Meripilaceae</taxon>
        <taxon>Meripilus</taxon>
    </lineage>
</organism>
<gene>
    <name evidence="2" type="ORF">NLI96_g3548</name>
</gene>